<organism evidence="3 4">
    <name type="scientific">Allacma fusca</name>
    <dbReference type="NCBI Taxonomy" id="39272"/>
    <lineage>
        <taxon>Eukaryota</taxon>
        <taxon>Metazoa</taxon>
        <taxon>Ecdysozoa</taxon>
        <taxon>Arthropoda</taxon>
        <taxon>Hexapoda</taxon>
        <taxon>Collembola</taxon>
        <taxon>Symphypleona</taxon>
        <taxon>Sminthuridae</taxon>
        <taxon>Allacma</taxon>
    </lineage>
</organism>
<dbReference type="OrthoDB" id="17212at2759"/>
<dbReference type="GO" id="GO:0005634">
    <property type="term" value="C:nucleus"/>
    <property type="evidence" value="ECO:0007669"/>
    <property type="project" value="TreeGrafter"/>
</dbReference>
<name>A0A8J2J203_9HEXA</name>
<accession>A0A8J2J203</accession>
<feature type="region of interest" description="Disordered" evidence="2">
    <location>
        <begin position="132"/>
        <end position="164"/>
    </location>
</feature>
<evidence type="ECO:0000313" key="4">
    <source>
        <dbReference type="Proteomes" id="UP000708208"/>
    </source>
</evidence>
<dbReference type="PANTHER" id="PTHR10300:SF14">
    <property type="entry name" value="PROTEIN SARAH"/>
    <property type="match status" value="1"/>
</dbReference>
<comment type="caution">
    <text evidence="3">The sequence shown here is derived from an EMBL/GenBank/DDBJ whole genome shotgun (WGS) entry which is preliminary data.</text>
</comment>
<comment type="similarity">
    <text evidence="1">Belongs to the RCAN family.</text>
</comment>
<protein>
    <recommendedName>
        <fullName evidence="5">Protein sarah</fullName>
    </recommendedName>
</protein>
<dbReference type="GO" id="GO:0008597">
    <property type="term" value="F:calcium-dependent protein serine/threonine phosphatase regulator activity"/>
    <property type="evidence" value="ECO:0007669"/>
    <property type="project" value="TreeGrafter"/>
</dbReference>
<sequence length="267" mass="29826">MENGYENVFINESDGLSNKVDCGSNKENSENNGDNSRNSEEDLSDIPKSLIVTGLDMDFFDNSELKEEFESVFNQYGDCTFQYFRSFKRVRVNYNNPESSITARLNGHLLKVGECTVNVYFAIGQQVKSDKSRKSADGYLHPPTPDKQFLISPPASPPVGWEPRAEDQPNINFDLISALSQLAPGESHELYKPLSATHPSIVVHIAAAPTAAEKSLLENGFKIIQTKRPPMNTAYNKFNRGSSTHRPETLWVINSSGETKKKPHLKN</sequence>
<feature type="region of interest" description="Disordered" evidence="2">
    <location>
        <begin position="16"/>
        <end position="43"/>
    </location>
</feature>
<dbReference type="AlphaFoldDB" id="A0A8J2J203"/>
<keyword evidence="4" id="KW-1185">Reference proteome</keyword>
<evidence type="ECO:0000313" key="3">
    <source>
        <dbReference type="EMBL" id="CAG7675286.1"/>
    </source>
</evidence>
<dbReference type="Proteomes" id="UP000708208">
    <property type="component" value="Unassembled WGS sequence"/>
</dbReference>
<dbReference type="CDD" id="cd12434">
    <property type="entry name" value="RRM_RCAN_like"/>
    <property type="match status" value="1"/>
</dbReference>
<evidence type="ECO:0000256" key="1">
    <source>
        <dbReference type="ARBA" id="ARBA00008209"/>
    </source>
</evidence>
<gene>
    <name evidence="3" type="ORF">AFUS01_LOCUS2358</name>
</gene>
<dbReference type="GO" id="GO:0019722">
    <property type="term" value="P:calcium-mediated signaling"/>
    <property type="evidence" value="ECO:0007669"/>
    <property type="project" value="InterPro"/>
</dbReference>
<dbReference type="PANTHER" id="PTHR10300">
    <property type="entry name" value="CALCIPRESSIN"/>
    <property type="match status" value="1"/>
</dbReference>
<evidence type="ECO:0000256" key="2">
    <source>
        <dbReference type="SAM" id="MobiDB-lite"/>
    </source>
</evidence>
<reference evidence="3" key="1">
    <citation type="submission" date="2021-06" db="EMBL/GenBank/DDBJ databases">
        <authorList>
            <person name="Hodson N. C."/>
            <person name="Mongue J. A."/>
            <person name="Jaron S. K."/>
        </authorList>
    </citation>
    <scope>NUCLEOTIDE SEQUENCE</scope>
</reference>
<dbReference type="EMBL" id="CAJVCH010013446">
    <property type="protein sequence ID" value="CAG7675286.1"/>
    <property type="molecule type" value="Genomic_DNA"/>
</dbReference>
<proteinExistence type="inferred from homology"/>
<evidence type="ECO:0008006" key="5">
    <source>
        <dbReference type="Google" id="ProtNLM"/>
    </source>
</evidence>
<dbReference type="Pfam" id="PF04847">
    <property type="entry name" value="Calcipressin"/>
    <property type="match status" value="1"/>
</dbReference>
<dbReference type="GO" id="GO:0005737">
    <property type="term" value="C:cytoplasm"/>
    <property type="evidence" value="ECO:0007669"/>
    <property type="project" value="TreeGrafter"/>
</dbReference>
<feature type="region of interest" description="Disordered" evidence="2">
    <location>
        <begin position="238"/>
        <end position="267"/>
    </location>
</feature>
<dbReference type="InterPro" id="IPR006931">
    <property type="entry name" value="Calcipressin"/>
</dbReference>